<proteinExistence type="inferred from homology"/>
<evidence type="ECO:0000256" key="5">
    <source>
        <dbReference type="ARBA" id="ARBA00023137"/>
    </source>
</evidence>
<dbReference type="EC" id="2.7.10.2" evidence="9"/>
<dbReference type="CDD" id="cd00192">
    <property type="entry name" value="PTKc"/>
    <property type="match status" value="1"/>
</dbReference>
<dbReference type="SUPFAM" id="SSF55550">
    <property type="entry name" value="SH2 domain"/>
    <property type="match status" value="1"/>
</dbReference>
<accession>A0ABR1DLZ8</accession>
<dbReference type="PRINTS" id="PR00109">
    <property type="entry name" value="TYRKINASE"/>
</dbReference>
<dbReference type="EMBL" id="JAVFWL010000004">
    <property type="protein sequence ID" value="KAK6751487.1"/>
    <property type="molecule type" value="Genomic_DNA"/>
</dbReference>
<dbReference type="InterPro" id="IPR020635">
    <property type="entry name" value="Tyr_kinase_cat_dom"/>
</dbReference>
<evidence type="ECO:0000256" key="1">
    <source>
        <dbReference type="ARBA" id="ARBA00022679"/>
    </source>
</evidence>
<keyword evidence="2 8" id="KW-0547">Nucleotide-binding</keyword>
<evidence type="ECO:0000313" key="13">
    <source>
        <dbReference type="EMBL" id="KAK6751487.1"/>
    </source>
</evidence>
<keyword evidence="5 9" id="KW-0829">Tyrosine-protein kinase</keyword>
<dbReference type="PROSITE" id="PS00109">
    <property type="entry name" value="PROTEIN_KINASE_TYR"/>
    <property type="match status" value="1"/>
</dbReference>
<dbReference type="InterPro" id="IPR000719">
    <property type="entry name" value="Prot_kinase_dom"/>
</dbReference>
<dbReference type="SUPFAM" id="SSF56112">
    <property type="entry name" value="Protein kinase-like (PK-like)"/>
    <property type="match status" value="1"/>
</dbReference>
<comment type="catalytic activity">
    <reaction evidence="6 9">
        <text>L-tyrosyl-[protein] + ATP = O-phospho-L-tyrosyl-[protein] + ADP + H(+)</text>
        <dbReference type="Rhea" id="RHEA:10596"/>
        <dbReference type="Rhea" id="RHEA-COMP:10136"/>
        <dbReference type="Rhea" id="RHEA-COMP:20101"/>
        <dbReference type="ChEBI" id="CHEBI:15378"/>
        <dbReference type="ChEBI" id="CHEBI:30616"/>
        <dbReference type="ChEBI" id="CHEBI:46858"/>
        <dbReference type="ChEBI" id="CHEBI:61978"/>
        <dbReference type="ChEBI" id="CHEBI:456216"/>
        <dbReference type="EC" id="2.7.10.2"/>
    </reaction>
</comment>
<dbReference type="SMART" id="SM00219">
    <property type="entry name" value="TyrKc"/>
    <property type="match status" value="1"/>
</dbReference>
<feature type="domain" description="SH2" evidence="11">
    <location>
        <begin position="44"/>
        <end position="173"/>
    </location>
</feature>
<dbReference type="InterPro" id="IPR036860">
    <property type="entry name" value="SH2_dom_sf"/>
</dbReference>
<dbReference type="InterPro" id="IPR017441">
    <property type="entry name" value="Protein_kinase_ATP_BS"/>
</dbReference>
<keyword evidence="3 9" id="KW-0418">Kinase</keyword>
<evidence type="ECO:0000259" key="11">
    <source>
        <dbReference type="PROSITE" id="PS50001"/>
    </source>
</evidence>
<protein>
    <recommendedName>
        <fullName evidence="9">Tyrosine-protein kinase</fullName>
        <ecNumber evidence="9">2.7.10.2</ecNumber>
    </recommendedName>
</protein>
<dbReference type="PANTHER" id="PTHR24418">
    <property type="entry name" value="TYROSINE-PROTEIN KINASE"/>
    <property type="match status" value="1"/>
</dbReference>
<evidence type="ECO:0000256" key="4">
    <source>
        <dbReference type="ARBA" id="ARBA00022840"/>
    </source>
</evidence>
<sequence length="464" mass="52994">MDGRPALSPLLSGDGRSGPIFSSPSHNDAAFDSEFERDLREFDFYHGFLPREDLIFLLHYVGEYLLRLSEVEAGSKEPARREIILSVVCEGTPDPLQLSDAMKRYEEMEEEKLGRKKYGKKRGKIKNVVIRRAFGKYMVETTHLFSTLDQLIQYYKQNPGNLFKTVFILQHPVRQQSWEYYHSDVRQGSLLGEGAFGIVREGTLRTKSGKVVPVAVKQTKADLDLCKAKIKEMMKEARLMRHFRHKNIVRTYGVAVDEQPLLLILELVTGGSLNNFLRQNGERIDVTEKIIMCLGAASGVEYLHLNQCMHRDLAARNCLITREKVVKISDFGLSRMGTHYVLKSAIKLPIRWLAPETIATFAFSLKSDVFSFGVLAYEIFANGAEPWDRHTNAEVKAAVLGGMHLKFPTYCPERLREFFSSRVFAKTPSHRPSMTEVVKMLKSFSTPDEYADLKRRHSPTSRNY</sequence>
<evidence type="ECO:0000256" key="8">
    <source>
        <dbReference type="PROSITE-ProRule" id="PRU10141"/>
    </source>
</evidence>
<dbReference type="Gene3D" id="3.30.200.20">
    <property type="entry name" value="Phosphorylase Kinase, domain 1"/>
    <property type="match status" value="1"/>
</dbReference>
<dbReference type="InterPro" id="IPR008266">
    <property type="entry name" value="Tyr_kinase_AS"/>
</dbReference>
<dbReference type="PROSITE" id="PS00107">
    <property type="entry name" value="PROTEIN_KINASE_ATP"/>
    <property type="match status" value="1"/>
</dbReference>
<gene>
    <name evidence="13" type="primary">Necator_chrIV.g16388</name>
    <name evidence="13" type="ORF">RB195_003092</name>
</gene>
<evidence type="ECO:0000256" key="9">
    <source>
        <dbReference type="RuleBase" id="RU362096"/>
    </source>
</evidence>
<feature type="binding site" evidence="8">
    <location>
        <position position="217"/>
    </location>
    <ligand>
        <name>ATP</name>
        <dbReference type="ChEBI" id="CHEBI:30616"/>
    </ligand>
</feature>
<dbReference type="SMART" id="SM00252">
    <property type="entry name" value="SH2"/>
    <property type="match status" value="1"/>
</dbReference>
<reference evidence="13 14" key="1">
    <citation type="submission" date="2023-08" db="EMBL/GenBank/DDBJ databases">
        <title>A Necator americanus chromosomal reference genome.</title>
        <authorList>
            <person name="Ilik V."/>
            <person name="Petrzelkova K.J."/>
            <person name="Pardy F."/>
            <person name="Fuh T."/>
            <person name="Niatou-Singa F.S."/>
            <person name="Gouil Q."/>
            <person name="Baker L."/>
            <person name="Ritchie M.E."/>
            <person name="Jex A.R."/>
            <person name="Gazzola D."/>
            <person name="Li H."/>
            <person name="Toshio Fujiwara R."/>
            <person name="Zhan B."/>
            <person name="Aroian R.V."/>
            <person name="Pafco B."/>
            <person name="Schwarz E.M."/>
        </authorList>
    </citation>
    <scope>NUCLEOTIDE SEQUENCE [LARGE SCALE GENOMIC DNA]</scope>
    <source>
        <strain evidence="13 14">Aroian</strain>
        <tissue evidence="13">Whole animal</tissue>
    </source>
</reference>
<dbReference type="InterPro" id="IPR050198">
    <property type="entry name" value="Non-receptor_tyrosine_kinases"/>
</dbReference>
<evidence type="ECO:0000256" key="3">
    <source>
        <dbReference type="ARBA" id="ARBA00022777"/>
    </source>
</evidence>
<evidence type="ECO:0000256" key="6">
    <source>
        <dbReference type="ARBA" id="ARBA00051245"/>
    </source>
</evidence>
<dbReference type="Gene3D" id="1.10.510.10">
    <property type="entry name" value="Transferase(Phosphotransferase) domain 1"/>
    <property type="match status" value="1"/>
</dbReference>
<name>A0ABR1DLZ8_NECAM</name>
<feature type="region of interest" description="Disordered" evidence="10">
    <location>
        <begin position="1"/>
        <end position="23"/>
    </location>
</feature>
<dbReference type="PROSITE" id="PS50001">
    <property type="entry name" value="SH2"/>
    <property type="match status" value="1"/>
</dbReference>
<evidence type="ECO:0000313" key="14">
    <source>
        <dbReference type="Proteomes" id="UP001303046"/>
    </source>
</evidence>
<dbReference type="InterPro" id="IPR000980">
    <property type="entry name" value="SH2"/>
</dbReference>
<keyword evidence="1 9" id="KW-0808">Transferase</keyword>
<organism evidence="13 14">
    <name type="scientific">Necator americanus</name>
    <name type="common">Human hookworm</name>
    <dbReference type="NCBI Taxonomy" id="51031"/>
    <lineage>
        <taxon>Eukaryota</taxon>
        <taxon>Metazoa</taxon>
        <taxon>Ecdysozoa</taxon>
        <taxon>Nematoda</taxon>
        <taxon>Chromadorea</taxon>
        <taxon>Rhabditida</taxon>
        <taxon>Rhabditina</taxon>
        <taxon>Rhabditomorpha</taxon>
        <taxon>Strongyloidea</taxon>
        <taxon>Ancylostomatidae</taxon>
        <taxon>Bunostominae</taxon>
        <taxon>Necator</taxon>
    </lineage>
</organism>
<evidence type="ECO:0000259" key="12">
    <source>
        <dbReference type="PROSITE" id="PS50011"/>
    </source>
</evidence>
<comment type="similarity">
    <text evidence="9">Belongs to the protein kinase superfamily. Tyr protein kinase family.</text>
</comment>
<evidence type="ECO:0000256" key="7">
    <source>
        <dbReference type="PROSITE-ProRule" id="PRU00191"/>
    </source>
</evidence>
<feature type="domain" description="Protein kinase" evidence="12">
    <location>
        <begin position="185"/>
        <end position="445"/>
    </location>
</feature>
<dbReference type="PROSITE" id="PS50011">
    <property type="entry name" value="PROTEIN_KINASE_DOM"/>
    <property type="match status" value="1"/>
</dbReference>
<evidence type="ECO:0000256" key="2">
    <source>
        <dbReference type="ARBA" id="ARBA00022741"/>
    </source>
</evidence>
<dbReference type="InterPro" id="IPR001245">
    <property type="entry name" value="Ser-Thr/Tyr_kinase_cat_dom"/>
</dbReference>
<dbReference type="Gene3D" id="3.30.505.10">
    <property type="entry name" value="SH2 domain"/>
    <property type="match status" value="1"/>
</dbReference>
<dbReference type="InterPro" id="IPR011009">
    <property type="entry name" value="Kinase-like_dom_sf"/>
</dbReference>
<keyword evidence="4 8" id="KW-0067">ATP-binding</keyword>
<dbReference type="Proteomes" id="UP001303046">
    <property type="component" value="Unassembled WGS sequence"/>
</dbReference>
<comment type="caution">
    <text evidence="13">The sequence shown here is derived from an EMBL/GenBank/DDBJ whole genome shotgun (WGS) entry which is preliminary data.</text>
</comment>
<keyword evidence="7" id="KW-0727">SH2 domain</keyword>
<evidence type="ECO:0000256" key="10">
    <source>
        <dbReference type="SAM" id="MobiDB-lite"/>
    </source>
</evidence>
<dbReference type="Pfam" id="PF07714">
    <property type="entry name" value="PK_Tyr_Ser-Thr"/>
    <property type="match status" value="1"/>
</dbReference>
<keyword evidence="14" id="KW-1185">Reference proteome</keyword>